<evidence type="ECO:0000256" key="10">
    <source>
        <dbReference type="ARBA" id="ARBA00022777"/>
    </source>
</evidence>
<keyword evidence="7 16" id="KW-0963">Cytoplasm</keyword>
<dbReference type="Gene3D" id="3.30.420.40">
    <property type="match status" value="2"/>
</dbReference>
<reference evidence="17" key="1">
    <citation type="submission" date="2017-05" db="EMBL/GenBank/DDBJ databases">
        <authorList>
            <person name="Varghese N."/>
            <person name="Submissions S."/>
        </authorList>
    </citation>
    <scope>NUCLEOTIDE SEQUENCE</scope>
    <source>
        <strain evidence="17">DSM 45262</strain>
    </source>
</reference>
<organism evidence="17 18">
    <name type="scientific">Laceyella tengchongensis</name>
    <dbReference type="NCBI Taxonomy" id="574699"/>
    <lineage>
        <taxon>Bacteria</taxon>
        <taxon>Bacillati</taxon>
        <taxon>Bacillota</taxon>
        <taxon>Bacilli</taxon>
        <taxon>Bacillales</taxon>
        <taxon>Thermoactinomycetaceae</taxon>
        <taxon>Laceyella</taxon>
    </lineage>
</organism>
<comment type="subunit">
    <text evidence="5 16">Homodimer.</text>
</comment>
<evidence type="ECO:0000256" key="13">
    <source>
        <dbReference type="ARBA" id="ARBA00022993"/>
    </source>
</evidence>
<dbReference type="GO" id="GO:0005524">
    <property type="term" value="F:ATP binding"/>
    <property type="evidence" value="ECO:0007669"/>
    <property type="project" value="UniProtKB-UniRule"/>
</dbReference>
<feature type="binding site" evidence="16">
    <location>
        <position position="105"/>
    </location>
    <ligand>
        <name>substrate</name>
    </ligand>
</feature>
<keyword evidence="13 16" id="KW-0173">Coenzyme A biosynthesis</keyword>
<keyword evidence="8 16" id="KW-0808">Transferase</keyword>
<evidence type="ECO:0000256" key="11">
    <source>
        <dbReference type="ARBA" id="ARBA00022840"/>
    </source>
</evidence>
<gene>
    <name evidence="16" type="primary">coaX</name>
    <name evidence="17" type="ORF">SAMN06265361_107124</name>
</gene>
<comment type="function">
    <text evidence="16">Catalyzes the phosphorylation of pantothenate (Pan), the first step in CoA biosynthesis.</text>
</comment>
<dbReference type="PANTHER" id="PTHR34265:SF1">
    <property type="entry name" value="TYPE III PANTOTHENATE KINASE"/>
    <property type="match status" value="1"/>
</dbReference>
<dbReference type="NCBIfam" id="NF009847">
    <property type="entry name" value="PRK13318.1-5"/>
    <property type="match status" value="1"/>
</dbReference>
<evidence type="ECO:0000256" key="5">
    <source>
        <dbReference type="ARBA" id="ARBA00011738"/>
    </source>
</evidence>
<sequence>MLNEKLLLLMDVGNTNVVLGVYRQDELLHHWRLQTDRNATEDEFGVMLKSLLDYVGIDFDMIEGVVLSSVVPPLTVVLERMTEKYLKQKPLVLGPGVKTGLNIKYDNPREVGADRIANAVAALELYGAPAIIVDFGTATTFCFIDEEGNYIGGAITPGVNISAEALYQRAAKLTRVEIVKPDSVVGRNTVQAVQAGIYYGYVGVVDEIVTRMKQVLTKRPHVVATGGLAKLICNDTKTIDEINPLLTLVGLKLIWERNRKHV</sequence>
<comment type="subcellular location">
    <subcellularLocation>
        <location evidence="3 16">Cytoplasm</location>
    </subcellularLocation>
</comment>
<keyword evidence="11 16" id="KW-0067">ATP-binding</keyword>
<dbReference type="Proteomes" id="UP001157946">
    <property type="component" value="Unassembled WGS sequence"/>
</dbReference>
<feature type="binding site" evidence="16">
    <location>
        <position position="189"/>
    </location>
    <ligand>
        <name>substrate</name>
    </ligand>
</feature>
<keyword evidence="16" id="KW-0479">Metal-binding</keyword>
<comment type="catalytic activity">
    <reaction evidence="1 16">
        <text>(R)-pantothenate + ATP = (R)-4'-phosphopantothenate + ADP + H(+)</text>
        <dbReference type="Rhea" id="RHEA:16373"/>
        <dbReference type="ChEBI" id="CHEBI:10986"/>
        <dbReference type="ChEBI" id="CHEBI:15378"/>
        <dbReference type="ChEBI" id="CHEBI:29032"/>
        <dbReference type="ChEBI" id="CHEBI:30616"/>
        <dbReference type="ChEBI" id="CHEBI:456216"/>
        <dbReference type="EC" id="2.7.1.33"/>
    </reaction>
</comment>
<dbReference type="GO" id="GO:0046872">
    <property type="term" value="F:metal ion binding"/>
    <property type="evidence" value="ECO:0007669"/>
    <property type="project" value="UniProtKB-KW"/>
</dbReference>
<feature type="binding site" evidence="16">
    <location>
        <position position="137"/>
    </location>
    <ligand>
        <name>ATP</name>
        <dbReference type="ChEBI" id="CHEBI:30616"/>
    </ligand>
</feature>
<comment type="cofactor">
    <cofactor evidence="2">
        <name>K(+)</name>
        <dbReference type="ChEBI" id="CHEBI:29103"/>
    </cofactor>
</comment>
<comment type="similarity">
    <text evidence="14 16">Belongs to the type III pantothenate kinase family.</text>
</comment>
<dbReference type="SUPFAM" id="SSF53067">
    <property type="entry name" value="Actin-like ATPase domain"/>
    <property type="match status" value="2"/>
</dbReference>
<comment type="caution">
    <text evidence="17">The sequence shown here is derived from an EMBL/GenBank/DDBJ whole genome shotgun (WGS) entry which is preliminary data.</text>
</comment>
<feature type="binding site" evidence="16">
    <location>
        <position position="134"/>
    </location>
    <ligand>
        <name>K(+)</name>
        <dbReference type="ChEBI" id="CHEBI:29103"/>
    </ligand>
</feature>
<feature type="active site" description="Proton acceptor" evidence="16">
    <location>
        <position position="114"/>
    </location>
</feature>
<dbReference type="InterPro" id="IPR004619">
    <property type="entry name" value="Type_III_PanK"/>
</dbReference>
<keyword evidence="12 16" id="KW-0630">Potassium</keyword>
<evidence type="ECO:0000256" key="15">
    <source>
        <dbReference type="ARBA" id="ARBA00040883"/>
    </source>
</evidence>
<dbReference type="NCBIfam" id="TIGR00671">
    <property type="entry name" value="baf"/>
    <property type="match status" value="1"/>
</dbReference>
<dbReference type="AlphaFoldDB" id="A0AA46AGN8"/>
<dbReference type="Pfam" id="PF03309">
    <property type="entry name" value="Pan_kinase"/>
    <property type="match status" value="1"/>
</dbReference>
<dbReference type="HAMAP" id="MF_01274">
    <property type="entry name" value="Pantothen_kinase_3"/>
    <property type="match status" value="1"/>
</dbReference>
<name>A0AA46AGN8_9BACL</name>
<comment type="cofactor">
    <cofactor evidence="16">
        <name>NH4(+)</name>
        <dbReference type="ChEBI" id="CHEBI:28938"/>
    </cofactor>
    <cofactor evidence="16">
        <name>K(+)</name>
        <dbReference type="ChEBI" id="CHEBI:29103"/>
    </cofactor>
    <text evidence="16">A monovalent cation. Ammonium or potassium.</text>
</comment>
<dbReference type="CDD" id="cd24015">
    <property type="entry name" value="ASKHA_NBD_PanK-III"/>
    <property type="match status" value="1"/>
</dbReference>
<comment type="pathway">
    <text evidence="4 16">Cofactor biosynthesis; coenzyme A biosynthesis; CoA from (R)-pantothenate: step 1/5.</text>
</comment>
<accession>A0AA46AGN8</accession>
<dbReference type="PANTHER" id="PTHR34265">
    <property type="entry name" value="TYPE III PANTOTHENATE KINASE"/>
    <property type="match status" value="1"/>
</dbReference>
<feature type="binding site" evidence="16">
    <location>
        <begin position="11"/>
        <end position="18"/>
    </location>
    <ligand>
        <name>ATP</name>
        <dbReference type="ChEBI" id="CHEBI:30616"/>
    </ligand>
</feature>
<evidence type="ECO:0000256" key="3">
    <source>
        <dbReference type="ARBA" id="ARBA00004496"/>
    </source>
</evidence>
<dbReference type="EMBL" id="FXTU01000007">
    <property type="protein sequence ID" value="SMP30857.1"/>
    <property type="molecule type" value="Genomic_DNA"/>
</dbReference>
<dbReference type="InterPro" id="IPR043129">
    <property type="entry name" value="ATPase_NBD"/>
</dbReference>
<dbReference type="EC" id="2.7.1.33" evidence="6 16"/>
<proteinExistence type="inferred from homology"/>
<evidence type="ECO:0000256" key="8">
    <source>
        <dbReference type="ARBA" id="ARBA00022679"/>
    </source>
</evidence>
<evidence type="ECO:0000256" key="9">
    <source>
        <dbReference type="ARBA" id="ARBA00022741"/>
    </source>
</evidence>
<evidence type="ECO:0000256" key="16">
    <source>
        <dbReference type="HAMAP-Rule" id="MF_01274"/>
    </source>
</evidence>
<feature type="binding site" evidence="16">
    <location>
        <begin position="112"/>
        <end position="115"/>
    </location>
    <ligand>
        <name>substrate</name>
    </ligand>
</feature>
<evidence type="ECO:0000313" key="18">
    <source>
        <dbReference type="Proteomes" id="UP001157946"/>
    </source>
</evidence>
<evidence type="ECO:0000256" key="2">
    <source>
        <dbReference type="ARBA" id="ARBA00001958"/>
    </source>
</evidence>
<keyword evidence="10 16" id="KW-0418">Kinase</keyword>
<evidence type="ECO:0000256" key="6">
    <source>
        <dbReference type="ARBA" id="ARBA00012102"/>
    </source>
</evidence>
<dbReference type="GO" id="GO:0004594">
    <property type="term" value="F:pantothenate kinase activity"/>
    <property type="evidence" value="ECO:0007669"/>
    <property type="project" value="UniProtKB-UniRule"/>
</dbReference>
<dbReference type="RefSeq" id="WP_102993729.1">
    <property type="nucleotide sequence ID" value="NZ_FXTU01000007.1"/>
</dbReference>
<keyword evidence="9 16" id="KW-0547">Nucleotide-binding</keyword>
<evidence type="ECO:0000256" key="12">
    <source>
        <dbReference type="ARBA" id="ARBA00022958"/>
    </source>
</evidence>
<keyword evidence="18" id="KW-1185">Reference proteome</keyword>
<evidence type="ECO:0000313" key="17">
    <source>
        <dbReference type="EMBL" id="SMP30857.1"/>
    </source>
</evidence>
<protein>
    <recommendedName>
        <fullName evidence="15 16">Type III pantothenate kinase</fullName>
        <ecNumber evidence="6 16">2.7.1.33</ecNumber>
    </recommendedName>
    <alternativeName>
        <fullName evidence="16">PanK-III</fullName>
    </alternativeName>
    <alternativeName>
        <fullName evidence="16">Pantothenic acid kinase</fullName>
    </alternativeName>
</protein>
<dbReference type="GO" id="GO:0005737">
    <property type="term" value="C:cytoplasm"/>
    <property type="evidence" value="ECO:0007669"/>
    <property type="project" value="UniProtKB-SubCell"/>
</dbReference>
<evidence type="ECO:0000256" key="4">
    <source>
        <dbReference type="ARBA" id="ARBA00005225"/>
    </source>
</evidence>
<dbReference type="GO" id="GO:0015937">
    <property type="term" value="P:coenzyme A biosynthetic process"/>
    <property type="evidence" value="ECO:0007669"/>
    <property type="project" value="UniProtKB-UniRule"/>
</dbReference>
<dbReference type="NCBIfam" id="NF009855">
    <property type="entry name" value="PRK13321.1"/>
    <property type="match status" value="1"/>
</dbReference>
<evidence type="ECO:0000256" key="14">
    <source>
        <dbReference type="ARBA" id="ARBA00038036"/>
    </source>
</evidence>
<evidence type="ECO:0000256" key="1">
    <source>
        <dbReference type="ARBA" id="ARBA00001206"/>
    </source>
</evidence>
<evidence type="ECO:0000256" key="7">
    <source>
        <dbReference type="ARBA" id="ARBA00022490"/>
    </source>
</evidence>
<dbReference type="NCBIfam" id="NF009848">
    <property type="entry name" value="PRK13318.1-6"/>
    <property type="match status" value="1"/>
</dbReference>